<dbReference type="Pfam" id="PF00534">
    <property type="entry name" value="Glycos_transf_1"/>
    <property type="match status" value="1"/>
</dbReference>
<name>A0A2U1SNI4_METSR</name>
<evidence type="ECO:0000313" key="3">
    <source>
        <dbReference type="EMBL" id="PWB93170.1"/>
    </source>
</evidence>
<accession>A0A2U1SNI4</accession>
<comment type="caution">
    <text evidence="3">The sequence shown here is derived from an EMBL/GenBank/DDBJ whole genome shotgun (WGS) entry which is preliminary data.</text>
</comment>
<dbReference type="InterPro" id="IPR001296">
    <property type="entry name" value="Glyco_trans_1"/>
</dbReference>
<evidence type="ECO:0000259" key="2">
    <source>
        <dbReference type="Pfam" id="PF13579"/>
    </source>
</evidence>
<keyword evidence="3" id="KW-0808">Transferase</keyword>
<dbReference type="OrthoDB" id="9806708at2"/>
<reference evidence="3 4" key="1">
    <citation type="journal article" date="2018" name="Appl. Microbiol. Biotechnol.">
        <title>Co-cultivation of the strictly anaerobic methanogen Methanosarcina barkeri with aerobic methanotrophs in an oxygen-limited membrane bioreactor.</title>
        <authorList>
            <person name="In 't Zandt M.H."/>
            <person name="van den Bosch T.J.M."/>
            <person name="Rijkers R."/>
            <person name="van Kessel M.A.H.J."/>
            <person name="Jetten M.S.M."/>
            <person name="Welte C.U."/>
        </authorList>
    </citation>
    <scope>NUCLEOTIDE SEQUENCE [LARGE SCALE GENOMIC DNA]</scope>
    <source>
        <strain evidence="3 4">DSM 17706</strain>
    </source>
</reference>
<keyword evidence="4" id="KW-1185">Reference proteome</keyword>
<dbReference type="SUPFAM" id="SSF53756">
    <property type="entry name" value="UDP-Glycosyltransferase/glycogen phosphorylase"/>
    <property type="match status" value="1"/>
</dbReference>
<sequence>MRDERQSLSSDDKALGRLRIVHVMRAPIGGLFRHVVDLAGAQAARGHAVGIIADSSTGGERAEATLRRLEPALELGVTRLCIRRLPSWTDPIVAFRIAMALKRLAPDVVHGHGAKGGLYARLPALLPFFPSPPHRHIRVYTPHGGSLHFDPDALVNRLYLSVERALERVTNFIPFESAYAQKRFAEAIGFSGSMTRVVPNGLRPEEFEPIAPSDDAADFLYVGEWRRFKGVDTLIEALALIRDETGAAPRLALVGSGPDEAALRALAEARGISERLSFAPPIPAREALRTGRILVVPSRAESLPYIVLEAIAARTPLIATNVGGIPEIFGDHADRLVASDDPRALARAMIAAGRTDAAQRRLAADQLADRVAENFSLCAMDEAVLRGYRDALEAVGHRRAAEAVLPQRA</sequence>
<dbReference type="GO" id="GO:0016757">
    <property type="term" value="F:glycosyltransferase activity"/>
    <property type="evidence" value="ECO:0007669"/>
    <property type="project" value="InterPro"/>
</dbReference>
<dbReference type="RefSeq" id="WP_108917954.1">
    <property type="nucleotide sequence ID" value="NZ_BGJY01000014.1"/>
</dbReference>
<dbReference type="Proteomes" id="UP000245137">
    <property type="component" value="Unassembled WGS sequence"/>
</dbReference>
<evidence type="ECO:0000259" key="1">
    <source>
        <dbReference type="Pfam" id="PF00534"/>
    </source>
</evidence>
<dbReference type="InterPro" id="IPR028098">
    <property type="entry name" value="Glyco_trans_4-like_N"/>
</dbReference>
<dbReference type="Pfam" id="PF13579">
    <property type="entry name" value="Glyco_trans_4_4"/>
    <property type="match status" value="1"/>
</dbReference>
<protein>
    <submittedName>
        <fullName evidence="3">Glycosyltransferase family 1 protein</fullName>
    </submittedName>
</protein>
<feature type="domain" description="Glycosyltransferase subfamily 4-like N-terminal" evidence="2">
    <location>
        <begin position="29"/>
        <end position="201"/>
    </location>
</feature>
<evidence type="ECO:0000313" key="4">
    <source>
        <dbReference type="Proteomes" id="UP000245137"/>
    </source>
</evidence>
<organism evidence="3 4">
    <name type="scientific">Methylosinus sporium</name>
    <dbReference type="NCBI Taxonomy" id="428"/>
    <lineage>
        <taxon>Bacteria</taxon>
        <taxon>Pseudomonadati</taxon>
        <taxon>Pseudomonadota</taxon>
        <taxon>Alphaproteobacteria</taxon>
        <taxon>Hyphomicrobiales</taxon>
        <taxon>Methylocystaceae</taxon>
        <taxon>Methylosinus</taxon>
    </lineage>
</organism>
<dbReference type="AlphaFoldDB" id="A0A2U1SNI4"/>
<dbReference type="CDD" id="cd03801">
    <property type="entry name" value="GT4_PimA-like"/>
    <property type="match status" value="1"/>
</dbReference>
<dbReference type="EMBL" id="PUIV01000026">
    <property type="protein sequence ID" value="PWB93170.1"/>
    <property type="molecule type" value="Genomic_DNA"/>
</dbReference>
<dbReference type="PANTHER" id="PTHR12526">
    <property type="entry name" value="GLYCOSYLTRANSFERASE"/>
    <property type="match status" value="1"/>
</dbReference>
<proteinExistence type="predicted"/>
<gene>
    <name evidence="3" type="ORF">C5689_14355</name>
</gene>
<dbReference type="Gene3D" id="3.40.50.2000">
    <property type="entry name" value="Glycogen Phosphorylase B"/>
    <property type="match status" value="2"/>
</dbReference>
<feature type="domain" description="Glycosyl transferase family 1" evidence="1">
    <location>
        <begin position="204"/>
        <end position="352"/>
    </location>
</feature>